<dbReference type="GO" id="GO:0005886">
    <property type="term" value="C:plasma membrane"/>
    <property type="evidence" value="ECO:0007669"/>
    <property type="project" value="UniProtKB-SubCell"/>
</dbReference>
<dbReference type="Pfam" id="PF00005">
    <property type="entry name" value="ABC_tran"/>
    <property type="match status" value="1"/>
</dbReference>
<feature type="transmembrane region" description="Helical" evidence="9">
    <location>
        <begin position="20"/>
        <end position="43"/>
    </location>
</feature>
<dbReference type="GO" id="GO:0015421">
    <property type="term" value="F:ABC-type oligopeptide transporter activity"/>
    <property type="evidence" value="ECO:0007669"/>
    <property type="project" value="TreeGrafter"/>
</dbReference>
<dbReference type="InterPro" id="IPR036640">
    <property type="entry name" value="ABC1_TM_sf"/>
</dbReference>
<name>A0A1T4N6G3_9LACT</name>
<feature type="transmembrane region" description="Helical" evidence="9">
    <location>
        <begin position="141"/>
        <end position="173"/>
    </location>
</feature>
<evidence type="ECO:0000259" key="10">
    <source>
        <dbReference type="PROSITE" id="PS50893"/>
    </source>
</evidence>
<evidence type="ECO:0000313" key="13">
    <source>
        <dbReference type="Proteomes" id="UP000189941"/>
    </source>
</evidence>
<evidence type="ECO:0000256" key="3">
    <source>
        <dbReference type="ARBA" id="ARBA00022475"/>
    </source>
</evidence>
<dbReference type="GO" id="GO:0016887">
    <property type="term" value="F:ATP hydrolysis activity"/>
    <property type="evidence" value="ECO:0007669"/>
    <property type="project" value="InterPro"/>
</dbReference>
<keyword evidence="6 12" id="KW-0067">ATP-binding</keyword>
<dbReference type="PROSITE" id="PS00211">
    <property type="entry name" value="ABC_TRANSPORTER_1"/>
    <property type="match status" value="1"/>
</dbReference>
<dbReference type="CDD" id="cd18542">
    <property type="entry name" value="ABC_6TM_YknU_like"/>
    <property type="match status" value="1"/>
</dbReference>
<dbReference type="Proteomes" id="UP000189941">
    <property type="component" value="Unassembled WGS sequence"/>
</dbReference>
<organism evidence="12 13">
    <name type="scientific">Globicatella sulfidifaciens DSM 15739</name>
    <dbReference type="NCBI Taxonomy" id="1121925"/>
    <lineage>
        <taxon>Bacteria</taxon>
        <taxon>Bacillati</taxon>
        <taxon>Bacillota</taxon>
        <taxon>Bacilli</taxon>
        <taxon>Lactobacillales</taxon>
        <taxon>Aerococcaceae</taxon>
        <taxon>Globicatella</taxon>
    </lineage>
</organism>
<dbReference type="Pfam" id="PF00664">
    <property type="entry name" value="ABC_membrane"/>
    <property type="match status" value="1"/>
</dbReference>
<dbReference type="InterPro" id="IPR011527">
    <property type="entry name" value="ABC1_TM_dom"/>
</dbReference>
<evidence type="ECO:0000256" key="6">
    <source>
        <dbReference type="ARBA" id="ARBA00022840"/>
    </source>
</evidence>
<proteinExistence type="predicted"/>
<dbReference type="SMART" id="SM00382">
    <property type="entry name" value="AAA"/>
    <property type="match status" value="1"/>
</dbReference>
<keyword evidence="4 9" id="KW-0812">Transmembrane</keyword>
<feature type="domain" description="ABC transmembrane type-1" evidence="11">
    <location>
        <begin position="19"/>
        <end position="301"/>
    </location>
</feature>
<evidence type="ECO:0000259" key="11">
    <source>
        <dbReference type="PROSITE" id="PS50929"/>
    </source>
</evidence>
<evidence type="ECO:0000256" key="9">
    <source>
        <dbReference type="SAM" id="Phobius"/>
    </source>
</evidence>
<dbReference type="FunFam" id="3.40.50.300:FF:000221">
    <property type="entry name" value="Multidrug ABC transporter ATP-binding protein"/>
    <property type="match status" value="1"/>
</dbReference>
<accession>A0A1T4N6G3</accession>
<dbReference type="InterPro" id="IPR027417">
    <property type="entry name" value="P-loop_NTPase"/>
</dbReference>
<protein>
    <submittedName>
        <fullName evidence="12">ATP-binding cassette, subfamily B</fullName>
    </submittedName>
</protein>
<keyword evidence="13" id="KW-1185">Reference proteome</keyword>
<evidence type="ECO:0000256" key="5">
    <source>
        <dbReference type="ARBA" id="ARBA00022741"/>
    </source>
</evidence>
<dbReference type="RefSeq" id="WP_078756351.1">
    <property type="nucleotide sequence ID" value="NZ_FUWO01000016.1"/>
</dbReference>
<dbReference type="PANTHER" id="PTHR43394">
    <property type="entry name" value="ATP-DEPENDENT PERMEASE MDL1, MITOCHONDRIAL"/>
    <property type="match status" value="1"/>
</dbReference>
<dbReference type="OrthoDB" id="9770415at2"/>
<evidence type="ECO:0000256" key="2">
    <source>
        <dbReference type="ARBA" id="ARBA00022448"/>
    </source>
</evidence>
<keyword evidence="8 9" id="KW-0472">Membrane</keyword>
<dbReference type="PROSITE" id="PS50893">
    <property type="entry name" value="ABC_TRANSPORTER_2"/>
    <property type="match status" value="1"/>
</dbReference>
<gene>
    <name evidence="12" type="ORF">SAMN02746011_01649</name>
</gene>
<keyword evidence="3" id="KW-1003">Cell membrane</keyword>
<keyword evidence="2" id="KW-0813">Transport</keyword>
<keyword evidence="7 9" id="KW-1133">Transmembrane helix</keyword>
<sequence>MNPFTWIWQYVKPYTPRLIIASIFLILNAVLVVINPFLSGILIDEVIGQNQPERLGKILLLMIGITFFRTVVRYTYQMLYEKSGQDAVFTLRNELYDKLNKMDFNFFNHTKVGDIMARMTGDTDAIRHFVSWVSYNIVECIVWFLAAVIVMAYISWPLMLALVAVTPFIYLLARSMTQKSMPRFLDIRESFARLNSMVEENISGNRVVKAFVREDYEIEKFNRHNEDFKQKNMASAEVTRDHLPTLDFLANSLSVITLIFGGYLVIKDQMSIGDLVAFNGFLWMLNNPMRMSGWLINDVQRFQASSIKIMDMLNYEPAIPVEDVSDMPKLKGDIRFEHVNFEFADDPNTPVLKDISFEIKSGQTLGILGETGSGKSTLVNLISRFYDPTKGTVYIDGKDARDYSVRRLRNNISMVMQDIFLFSDTISENIAFGNPSVNQLFIREMARIADADTFINKMPDGYNTIVGERGVGLSGGQKQRISLARALVKDPSILILDDTTSAVDMETEAKIQEELTKITNEKTTIIIAHRISSVRDADLILMMSKGRVVEQGTHAELVAKRGLYYDVYQKQLGIEGVAPTQAEL</sequence>
<dbReference type="InterPro" id="IPR039421">
    <property type="entry name" value="Type_1_exporter"/>
</dbReference>
<dbReference type="EMBL" id="FUWO01000016">
    <property type="protein sequence ID" value="SJZ74761.1"/>
    <property type="molecule type" value="Genomic_DNA"/>
</dbReference>
<dbReference type="PANTHER" id="PTHR43394:SF1">
    <property type="entry name" value="ATP-BINDING CASSETTE SUB-FAMILY B MEMBER 10, MITOCHONDRIAL"/>
    <property type="match status" value="1"/>
</dbReference>
<comment type="subcellular location">
    <subcellularLocation>
        <location evidence="1">Cell membrane</location>
        <topology evidence="1">Multi-pass membrane protein</topology>
    </subcellularLocation>
</comment>
<evidence type="ECO:0000256" key="8">
    <source>
        <dbReference type="ARBA" id="ARBA00023136"/>
    </source>
</evidence>
<keyword evidence="5" id="KW-0547">Nucleotide-binding</keyword>
<evidence type="ECO:0000313" key="12">
    <source>
        <dbReference type="EMBL" id="SJZ74761.1"/>
    </source>
</evidence>
<dbReference type="AlphaFoldDB" id="A0A1T4N6G3"/>
<dbReference type="PROSITE" id="PS50929">
    <property type="entry name" value="ABC_TM1F"/>
    <property type="match status" value="1"/>
</dbReference>
<dbReference type="InterPro" id="IPR003439">
    <property type="entry name" value="ABC_transporter-like_ATP-bd"/>
</dbReference>
<evidence type="ECO:0000256" key="1">
    <source>
        <dbReference type="ARBA" id="ARBA00004651"/>
    </source>
</evidence>
<dbReference type="Gene3D" id="1.20.1560.10">
    <property type="entry name" value="ABC transporter type 1, transmembrane domain"/>
    <property type="match status" value="1"/>
</dbReference>
<evidence type="ECO:0000256" key="4">
    <source>
        <dbReference type="ARBA" id="ARBA00022692"/>
    </source>
</evidence>
<evidence type="ECO:0000256" key="7">
    <source>
        <dbReference type="ARBA" id="ARBA00022989"/>
    </source>
</evidence>
<feature type="domain" description="ABC transporter" evidence="10">
    <location>
        <begin position="334"/>
        <end position="570"/>
    </location>
</feature>
<reference evidence="13" key="1">
    <citation type="submission" date="2017-02" db="EMBL/GenBank/DDBJ databases">
        <authorList>
            <person name="Varghese N."/>
            <person name="Submissions S."/>
        </authorList>
    </citation>
    <scope>NUCLEOTIDE SEQUENCE [LARGE SCALE GENOMIC DNA]</scope>
    <source>
        <strain evidence="13">DSM 15739</strain>
    </source>
</reference>
<dbReference type="Gene3D" id="3.40.50.300">
    <property type="entry name" value="P-loop containing nucleotide triphosphate hydrolases"/>
    <property type="match status" value="1"/>
</dbReference>
<dbReference type="InterPro" id="IPR017871">
    <property type="entry name" value="ABC_transporter-like_CS"/>
</dbReference>
<dbReference type="STRING" id="1121925.SAMN02746011_01649"/>
<dbReference type="SUPFAM" id="SSF90123">
    <property type="entry name" value="ABC transporter transmembrane region"/>
    <property type="match status" value="1"/>
</dbReference>
<feature type="transmembrane region" description="Helical" evidence="9">
    <location>
        <begin position="248"/>
        <end position="266"/>
    </location>
</feature>
<dbReference type="SUPFAM" id="SSF52540">
    <property type="entry name" value="P-loop containing nucleoside triphosphate hydrolases"/>
    <property type="match status" value="1"/>
</dbReference>
<feature type="transmembrane region" description="Helical" evidence="9">
    <location>
        <begin position="55"/>
        <end position="76"/>
    </location>
</feature>
<dbReference type="GO" id="GO:0005524">
    <property type="term" value="F:ATP binding"/>
    <property type="evidence" value="ECO:0007669"/>
    <property type="project" value="UniProtKB-KW"/>
</dbReference>
<dbReference type="InterPro" id="IPR003593">
    <property type="entry name" value="AAA+_ATPase"/>
</dbReference>